<feature type="chain" id="PRO_5001532339" evidence="1">
    <location>
        <begin position="23"/>
        <end position="158"/>
    </location>
</feature>
<keyword evidence="3" id="KW-1185">Reference proteome</keyword>
<protein>
    <submittedName>
        <fullName evidence="2">Uncharacterized protein</fullName>
    </submittedName>
</protein>
<comment type="caution">
    <text evidence="2">The sequence shown here is derived from an EMBL/GenBank/DDBJ whole genome shotgun (WGS) entry which is preliminary data.</text>
</comment>
<feature type="signal peptide" evidence="1">
    <location>
        <begin position="1"/>
        <end position="22"/>
    </location>
</feature>
<keyword evidence="1" id="KW-0732">Signal</keyword>
<dbReference type="InParanoid" id="A0A024GAD3"/>
<dbReference type="EMBL" id="CAIX01000046">
    <property type="protein sequence ID" value="CCI43287.1"/>
    <property type="molecule type" value="Genomic_DNA"/>
</dbReference>
<reference evidence="2 3" key="1">
    <citation type="submission" date="2012-05" db="EMBL/GenBank/DDBJ databases">
        <title>Recombination and specialization in a pathogen metapopulation.</title>
        <authorList>
            <person name="Gardiner A."/>
            <person name="Kemen E."/>
            <person name="Schultz-Larsen T."/>
            <person name="MacLean D."/>
            <person name="Van Oosterhout C."/>
            <person name="Jones J.D.G."/>
        </authorList>
    </citation>
    <scope>NUCLEOTIDE SEQUENCE [LARGE SCALE GENOMIC DNA]</scope>
    <source>
        <strain evidence="2 3">Ac Nc2</strain>
    </source>
</reference>
<gene>
    <name evidence="2" type="ORF">BN9_040710</name>
</gene>
<dbReference type="Proteomes" id="UP000053237">
    <property type="component" value="Unassembled WGS sequence"/>
</dbReference>
<organism evidence="2 3">
    <name type="scientific">Albugo candida</name>
    <dbReference type="NCBI Taxonomy" id="65357"/>
    <lineage>
        <taxon>Eukaryota</taxon>
        <taxon>Sar</taxon>
        <taxon>Stramenopiles</taxon>
        <taxon>Oomycota</taxon>
        <taxon>Peronosporomycetes</taxon>
        <taxon>Albuginales</taxon>
        <taxon>Albuginaceae</taxon>
        <taxon>Albugo</taxon>
    </lineage>
</organism>
<dbReference type="AlphaFoldDB" id="A0A024GAD3"/>
<proteinExistence type="predicted"/>
<evidence type="ECO:0000313" key="2">
    <source>
        <dbReference type="EMBL" id="CCI43287.1"/>
    </source>
</evidence>
<evidence type="ECO:0000256" key="1">
    <source>
        <dbReference type="SAM" id="SignalP"/>
    </source>
</evidence>
<sequence length="158" mass="17751">MRKNSIDLTLFTIFAIIALQYSHRSTYQSVNFDGYDLSVNYSFTEWLKILQATINTHDVTPCDRISATVAFNADNSSRIASFNDAILHCSTCKHAPISFTMDSKLSNCCIINSPSPRAWKLTFTSTKSHHNRSGRSLKTGLTIISLFLPFQVRSIPSH</sequence>
<evidence type="ECO:0000313" key="3">
    <source>
        <dbReference type="Proteomes" id="UP000053237"/>
    </source>
</evidence>
<accession>A0A024GAD3</accession>
<name>A0A024GAD3_9STRA</name>